<feature type="domain" description="DUF4097" evidence="2">
    <location>
        <begin position="49"/>
        <end position="226"/>
    </location>
</feature>
<sequence>MKKITYFIAVLLLLTAVTGCSFSMEDTKEWIDDTKKVNSPEKTVNADPITAIEVDSQEISTKIKVTKGNQIKVQLIHVEKDTDLQVTETGNLLKIKAGKAPVVFGLNMNQPLLVVSVPEKKYDSFQFKTGSANITGDKLSAKQLTFNTVHGNIDLKGFEGKKIIGKTSDGNVNLKNVDSLFDIQTDLGNIKVSVVNGFKGVNKMKSQQGNIKVKVDRIPESLQVDLSTQSAEGIQTNFDTPPMEKHNQSRVLKGFIGKENAEAPQLVIKNSLGGIRLMKM</sequence>
<protein>
    <submittedName>
        <fullName evidence="3">DUF4097 domain-containing protein</fullName>
    </submittedName>
</protein>
<evidence type="ECO:0000313" key="3">
    <source>
        <dbReference type="EMBL" id="QKG83616.1"/>
    </source>
</evidence>
<dbReference type="Pfam" id="PF13349">
    <property type="entry name" value="DUF4097"/>
    <property type="match status" value="1"/>
</dbReference>
<organism evidence="3 4">
    <name type="scientific">Kroppenstedtia pulmonis</name>
    <dbReference type="NCBI Taxonomy" id="1380685"/>
    <lineage>
        <taxon>Bacteria</taxon>
        <taxon>Bacillati</taxon>
        <taxon>Bacillota</taxon>
        <taxon>Bacilli</taxon>
        <taxon>Bacillales</taxon>
        <taxon>Thermoactinomycetaceae</taxon>
        <taxon>Kroppenstedtia</taxon>
    </lineage>
</organism>
<dbReference type="Proteomes" id="UP000503088">
    <property type="component" value="Chromosome"/>
</dbReference>
<evidence type="ECO:0000313" key="4">
    <source>
        <dbReference type="Proteomes" id="UP000503088"/>
    </source>
</evidence>
<proteinExistence type="predicted"/>
<feature type="chain" id="PRO_5028906828" evidence="1">
    <location>
        <begin position="24"/>
        <end position="280"/>
    </location>
</feature>
<name>A0A7D4C587_9BACL</name>
<accession>A0A7D4C587</accession>
<dbReference type="RefSeq" id="WP_173220529.1">
    <property type="nucleotide sequence ID" value="NZ_CP048104.1"/>
</dbReference>
<dbReference type="InterPro" id="IPR025164">
    <property type="entry name" value="Toastrack_DUF4097"/>
</dbReference>
<dbReference type="PROSITE" id="PS51257">
    <property type="entry name" value="PROKAR_LIPOPROTEIN"/>
    <property type="match status" value="1"/>
</dbReference>
<dbReference type="AlphaFoldDB" id="A0A7D4C587"/>
<keyword evidence="1" id="KW-0732">Signal</keyword>
<feature type="signal peptide" evidence="1">
    <location>
        <begin position="1"/>
        <end position="23"/>
    </location>
</feature>
<evidence type="ECO:0000259" key="2">
    <source>
        <dbReference type="Pfam" id="PF13349"/>
    </source>
</evidence>
<evidence type="ECO:0000256" key="1">
    <source>
        <dbReference type="SAM" id="SignalP"/>
    </source>
</evidence>
<reference evidence="3 4" key="1">
    <citation type="submission" date="2020-01" db="EMBL/GenBank/DDBJ databases">
        <authorList>
            <person name="Gulvik C.A."/>
            <person name="Batra D.G."/>
        </authorList>
    </citation>
    <scope>NUCLEOTIDE SEQUENCE [LARGE SCALE GENOMIC DNA]</scope>
    <source>
        <strain evidence="3 4">W9323</strain>
    </source>
</reference>
<gene>
    <name evidence="3" type="ORF">GXN76_03420</name>
</gene>
<dbReference type="KEGG" id="kpul:GXN76_03420"/>
<dbReference type="EMBL" id="CP048104">
    <property type="protein sequence ID" value="QKG83616.1"/>
    <property type="molecule type" value="Genomic_DNA"/>
</dbReference>
<keyword evidence="4" id="KW-1185">Reference proteome</keyword>